<dbReference type="InterPro" id="IPR010080">
    <property type="entry name" value="Thioester_reductase-like_dom"/>
</dbReference>
<dbReference type="Gene3D" id="3.30.559.10">
    <property type="entry name" value="Chloramphenicol acetyltransferase-like domain"/>
    <property type="match status" value="1"/>
</dbReference>
<accession>A0ABR8J0C0</accession>
<dbReference type="PROSITE" id="PS00012">
    <property type="entry name" value="PHOSPHOPANTETHEINE"/>
    <property type="match status" value="1"/>
</dbReference>
<dbReference type="InterPro" id="IPR009081">
    <property type="entry name" value="PP-bd_ACP"/>
</dbReference>
<dbReference type="InterPro" id="IPR001242">
    <property type="entry name" value="Condensation_dom"/>
</dbReference>
<evidence type="ECO:0000256" key="3">
    <source>
        <dbReference type="ARBA" id="ARBA00022553"/>
    </source>
</evidence>
<dbReference type="Gene3D" id="3.40.50.720">
    <property type="entry name" value="NAD(P)-binding Rossmann-like Domain"/>
    <property type="match status" value="1"/>
</dbReference>
<sequence length="1451" mass="163226">MTISTIEGFRLSPQQRHLWLQQKNDADYAAQAAFLIAGNLNVEVLQEAVQTVVNRHEILRTNFHTLPGVKIPVQVIQNHNLLVWQNIDLSKHDSHEQPTKIENYLIADRRLINESCNDSLLRVSLLILSANQYLLVLTLPSLCADVWTLNNLFSEISQTYALCLKNQQLLDEPIQYIQFAEWQNQLLEDEEAEEGKQYWQQQDFTNQQPLIFPWETNLTGESKFASAIYNQNIPPELSAKISGIATQYNTTTSNFLLACWQTLIWRLTKQSNIVVNTVFNDRKYEELLELMGLAAKSLPVQCVFQKDFKFLEVLNQISDNIRQINKWQEYFIWQDNVEGVANYQELPIGFEFQELPEDCLAGDVSFSLFHHFSYFAPFKLKLSCLKKEAEIILELQYNESLLCHDNIQRLFEYFLTIVASAVNNLNATVSELVIINNQERHQLLIEFNNTHKNHPSYQSIHQLFEQQVEKTPEDTAVVCENKKLTYAQLNAKANQLAHYLKRLGVGADVLVGLYVEKSVDIIVGILGILKAGAAYLPLDPKLPAENLAFRLQDAQAPILLTQQSLVEKLPQTTAQIICLDTDWETIDQENQENLQISVQPENLVYAIFTSGSTGKPKAVAIEHQQLLNYLYGILDRLNLPAAASFATVSTFAADLGNTVVFAALCTGGCLHILSQERASDAQAIADYFQQYPIDCLKIVPSHLTALLTASSTQSILPRQCLILGGEASTWDLIQTIKKQAPNCQIFNHYGPTETTVGVLTYPVEIPPSQAKTVPLGRPLPNTQVFVLDEQLQPVPIGVPGELYIGGACLARGYLHRSELTQEKFIQNPFVNLQLPAGKFSQKIYKTGDLVRYLPDGNLEFLGRVDNQIKIRGFRIELGEIEATLKEHIEVQSAVVIAEENQRLVAYLVLSSESNRNQNQQSESINKLRSFCLQKLPDYMVPSAFVLLKALPLTPNGKVDIQALLALEKTRPEVNQIYVAARTPIEKQLAEIWLQLLRLERVGIHDNFFDLGGHSLLITQLLAKVRKVFQIELHLRDLFDAPTIADLAQIIEDKNAGIVAHTANVNLLNEAVLDPSIQVNLAVEYPSSPQSILLTGATGFIGAFLLYELLQQTTADIYCLVRGENNIAAQERLSNSLKSYLLWDESFSHRIITVNGDLAKPLLGLSEEKFQSMASQIDVIYHNGAWVNFTYPYSVLKEANVLGTQEVLRLATQIKVKPVHFISTIGVAQIQDKLDKGEKSDTGYTQSKWVAEKLIKIAGERGVPISIYRPGRISGDSKTGACNPEDHTFRLIRGCIQLGSAPKQDVMVNLTPVDYASKAIVYLSRQKASFGQVFDITNPQSISWYEMANLICALGYPIKQISYEAWRDKLLQISEIENDNALYPLIGIFAESSKKSSNKNIAKHNSHNHHTLAELVESGLTCPPVNHQLLQTYFTYLIRTGFLNQPQLSQKI</sequence>
<protein>
    <submittedName>
        <fullName evidence="6">Amino acid adenylation domain-containing protein</fullName>
    </submittedName>
</protein>
<evidence type="ECO:0000313" key="7">
    <source>
        <dbReference type="Proteomes" id="UP000660381"/>
    </source>
</evidence>
<dbReference type="Pfam" id="PF00550">
    <property type="entry name" value="PP-binding"/>
    <property type="match status" value="1"/>
</dbReference>
<dbReference type="CDD" id="cd05235">
    <property type="entry name" value="SDR_e1"/>
    <property type="match status" value="1"/>
</dbReference>
<proteinExistence type="predicted"/>
<dbReference type="NCBIfam" id="TIGR01746">
    <property type="entry name" value="Thioester-redct"/>
    <property type="match status" value="1"/>
</dbReference>
<dbReference type="PROSITE" id="PS50075">
    <property type="entry name" value="CARRIER"/>
    <property type="match status" value="1"/>
</dbReference>
<organism evidence="6 7">
    <name type="scientific">Anabaena catenula FACHB-362</name>
    <dbReference type="NCBI Taxonomy" id="2692877"/>
    <lineage>
        <taxon>Bacteria</taxon>
        <taxon>Bacillati</taxon>
        <taxon>Cyanobacteriota</taxon>
        <taxon>Cyanophyceae</taxon>
        <taxon>Nostocales</taxon>
        <taxon>Nostocaceae</taxon>
        <taxon>Anabaena</taxon>
    </lineage>
</organism>
<evidence type="ECO:0000256" key="2">
    <source>
        <dbReference type="ARBA" id="ARBA00022450"/>
    </source>
</evidence>
<dbReference type="Gene3D" id="1.10.1200.10">
    <property type="entry name" value="ACP-like"/>
    <property type="match status" value="1"/>
</dbReference>
<keyword evidence="7" id="KW-1185">Reference proteome</keyword>
<evidence type="ECO:0000259" key="5">
    <source>
        <dbReference type="PROSITE" id="PS50075"/>
    </source>
</evidence>
<keyword evidence="4" id="KW-0436">Ligase</keyword>
<reference evidence="6 7" key="1">
    <citation type="journal article" date="2020" name="ISME J.">
        <title>Comparative genomics reveals insights into cyanobacterial evolution and habitat adaptation.</title>
        <authorList>
            <person name="Chen M.Y."/>
            <person name="Teng W.K."/>
            <person name="Zhao L."/>
            <person name="Hu C.X."/>
            <person name="Zhou Y.K."/>
            <person name="Han B.P."/>
            <person name="Song L.R."/>
            <person name="Shu W.S."/>
        </authorList>
    </citation>
    <scope>NUCLEOTIDE SEQUENCE [LARGE SCALE GENOMIC DNA]</scope>
    <source>
        <strain evidence="6 7">FACHB-362</strain>
    </source>
</reference>
<dbReference type="InterPro" id="IPR013120">
    <property type="entry name" value="FAR_NAD-bd"/>
</dbReference>
<keyword evidence="2" id="KW-0596">Phosphopantetheine</keyword>
<dbReference type="Gene3D" id="3.30.300.30">
    <property type="match status" value="1"/>
</dbReference>
<dbReference type="InterPro" id="IPR000873">
    <property type="entry name" value="AMP-dep_synth/lig_dom"/>
</dbReference>
<evidence type="ECO:0000313" key="6">
    <source>
        <dbReference type="EMBL" id="MBD2690476.1"/>
    </source>
</evidence>
<comment type="cofactor">
    <cofactor evidence="1">
        <name>pantetheine 4'-phosphate</name>
        <dbReference type="ChEBI" id="CHEBI:47942"/>
    </cofactor>
</comment>
<dbReference type="SMART" id="SM00823">
    <property type="entry name" value="PKS_PP"/>
    <property type="match status" value="1"/>
</dbReference>
<dbReference type="NCBIfam" id="TIGR01733">
    <property type="entry name" value="AA-adenyl-dom"/>
    <property type="match status" value="1"/>
</dbReference>
<dbReference type="InterPro" id="IPR020806">
    <property type="entry name" value="PKS_PP-bd"/>
</dbReference>
<dbReference type="SUPFAM" id="SSF52777">
    <property type="entry name" value="CoA-dependent acyltransferases"/>
    <property type="match status" value="2"/>
</dbReference>
<dbReference type="Gene3D" id="2.30.38.10">
    <property type="entry name" value="Luciferase, Domain 3"/>
    <property type="match status" value="1"/>
</dbReference>
<dbReference type="InterPro" id="IPR006162">
    <property type="entry name" value="Ppantetheine_attach_site"/>
</dbReference>
<dbReference type="Proteomes" id="UP000660381">
    <property type="component" value="Unassembled WGS sequence"/>
</dbReference>
<dbReference type="PANTHER" id="PTHR44845:SF6">
    <property type="entry name" value="BETA-ALANINE-ACTIVATING ENZYME"/>
    <property type="match status" value="1"/>
</dbReference>
<evidence type="ECO:0000256" key="4">
    <source>
        <dbReference type="ARBA" id="ARBA00022598"/>
    </source>
</evidence>
<dbReference type="SUPFAM" id="SSF51735">
    <property type="entry name" value="NAD(P)-binding Rossmann-fold domains"/>
    <property type="match status" value="1"/>
</dbReference>
<dbReference type="PIRSF" id="PIRSF001617">
    <property type="entry name" value="Alpha-AR"/>
    <property type="match status" value="1"/>
</dbReference>
<dbReference type="InterPro" id="IPR023213">
    <property type="entry name" value="CAT-like_dom_sf"/>
</dbReference>
<dbReference type="Pfam" id="PF00668">
    <property type="entry name" value="Condensation"/>
    <property type="match status" value="1"/>
</dbReference>
<dbReference type="InterPro" id="IPR010071">
    <property type="entry name" value="AA_adenyl_dom"/>
</dbReference>
<dbReference type="Pfam" id="PF13193">
    <property type="entry name" value="AMP-binding_C"/>
    <property type="match status" value="1"/>
</dbReference>
<evidence type="ECO:0000256" key="1">
    <source>
        <dbReference type="ARBA" id="ARBA00001957"/>
    </source>
</evidence>
<dbReference type="SUPFAM" id="SSF56801">
    <property type="entry name" value="Acetyl-CoA synthetase-like"/>
    <property type="match status" value="1"/>
</dbReference>
<keyword evidence="3" id="KW-0597">Phosphoprotein</keyword>
<dbReference type="CDD" id="cd05930">
    <property type="entry name" value="A_NRPS"/>
    <property type="match status" value="1"/>
</dbReference>
<dbReference type="RefSeq" id="WP_190905043.1">
    <property type="nucleotide sequence ID" value="NZ_JACJTQ010000001.1"/>
</dbReference>
<dbReference type="PANTHER" id="PTHR44845">
    <property type="entry name" value="CARRIER DOMAIN-CONTAINING PROTEIN"/>
    <property type="match status" value="1"/>
</dbReference>
<dbReference type="SUPFAM" id="SSF47336">
    <property type="entry name" value="ACP-like"/>
    <property type="match status" value="1"/>
</dbReference>
<dbReference type="Pfam" id="PF07993">
    <property type="entry name" value="NAD_binding_4"/>
    <property type="match status" value="1"/>
</dbReference>
<dbReference type="InterPro" id="IPR036291">
    <property type="entry name" value="NAD(P)-bd_dom_sf"/>
</dbReference>
<dbReference type="Gene3D" id="3.40.50.980">
    <property type="match status" value="2"/>
</dbReference>
<feature type="domain" description="Carrier" evidence="5">
    <location>
        <begin position="979"/>
        <end position="1054"/>
    </location>
</feature>
<dbReference type="InterPro" id="IPR045851">
    <property type="entry name" value="AMP-bd_C_sf"/>
</dbReference>
<dbReference type="Gene3D" id="3.30.559.30">
    <property type="entry name" value="Nonribosomal peptide synthetase, condensation domain"/>
    <property type="match status" value="1"/>
</dbReference>
<gene>
    <name evidence="6" type="ORF">H6G68_01705</name>
</gene>
<dbReference type="InterPro" id="IPR036736">
    <property type="entry name" value="ACP-like_sf"/>
</dbReference>
<dbReference type="Pfam" id="PF00501">
    <property type="entry name" value="AMP-binding"/>
    <property type="match status" value="1"/>
</dbReference>
<dbReference type="EMBL" id="JACJTQ010000001">
    <property type="protein sequence ID" value="MBD2690476.1"/>
    <property type="molecule type" value="Genomic_DNA"/>
</dbReference>
<comment type="caution">
    <text evidence="6">The sequence shown here is derived from an EMBL/GenBank/DDBJ whole genome shotgun (WGS) entry which is preliminary data.</text>
</comment>
<name>A0ABR8J0C0_9NOST</name>
<dbReference type="InterPro" id="IPR025110">
    <property type="entry name" value="AMP-bd_C"/>
</dbReference>